<reference evidence="4" key="1">
    <citation type="submission" date="2017-02" db="UniProtKB">
        <authorList>
            <consortium name="WormBaseParasite"/>
        </authorList>
    </citation>
    <scope>IDENTIFICATION</scope>
</reference>
<dbReference type="InterPro" id="IPR004148">
    <property type="entry name" value="BAR_dom"/>
</dbReference>
<dbReference type="OrthoDB" id="14167at2759"/>
<evidence type="ECO:0000313" key="3">
    <source>
        <dbReference type="Proteomes" id="UP000282613"/>
    </source>
</evidence>
<evidence type="ECO:0000313" key="4">
    <source>
        <dbReference type="WBParaSite" id="TASK_0000159101-mRNA-1"/>
    </source>
</evidence>
<protein>
    <submittedName>
        <fullName evidence="4">BAR domain-containing protein</fullName>
    </submittedName>
</protein>
<dbReference type="SUPFAM" id="SSF103657">
    <property type="entry name" value="BAR/IMD domain-like"/>
    <property type="match status" value="1"/>
</dbReference>
<gene>
    <name evidence="2" type="ORF">TASK_LOCUS1592</name>
</gene>
<dbReference type="GO" id="GO:0005737">
    <property type="term" value="C:cytoplasm"/>
    <property type="evidence" value="ECO:0007669"/>
    <property type="project" value="InterPro"/>
</dbReference>
<evidence type="ECO:0000313" key="2">
    <source>
        <dbReference type="EMBL" id="VDK23310.1"/>
    </source>
</evidence>
<dbReference type="STRING" id="60517.A0A0R3VVZ9"/>
<accession>A0A0R3VVZ9</accession>
<dbReference type="Gene3D" id="1.20.1270.60">
    <property type="entry name" value="Arfaptin homology (AH) domain/BAR domain"/>
    <property type="match status" value="1"/>
</dbReference>
<organism evidence="4">
    <name type="scientific">Taenia asiatica</name>
    <name type="common">Asian tapeworm</name>
    <dbReference type="NCBI Taxonomy" id="60517"/>
    <lineage>
        <taxon>Eukaryota</taxon>
        <taxon>Metazoa</taxon>
        <taxon>Spiralia</taxon>
        <taxon>Lophotrochozoa</taxon>
        <taxon>Platyhelminthes</taxon>
        <taxon>Cestoda</taxon>
        <taxon>Eucestoda</taxon>
        <taxon>Cyclophyllidea</taxon>
        <taxon>Taeniidae</taxon>
        <taxon>Taenia</taxon>
    </lineage>
</organism>
<dbReference type="WBParaSite" id="TASK_0000159101-mRNA-1">
    <property type="protein sequence ID" value="TASK_0000159101-mRNA-1"/>
    <property type="gene ID" value="TASK_0000159101"/>
</dbReference>
<dbReference type="EMBL" id="UYRS01000463">
    <property type="protein sequence ID" value="VDK23310.1"/>
    <property type="molecule type" value="Genomic_DNA"/>
</dbReference>
<proteinExistence type="predicted"/>
<keyword evidence="3" id="KW-1185">Reference proteome</keyword>
<dbReference type="SMART" id="SM00721">
    <property type="entry name" value="BAR"/>
    <property type="match status" value="1"/>
</dbReference>
<dbReference type="InterPro" id="IPR027267">
    <property type="entry name" value="AH/BAR_dom_sf"/>
</dbReference>
<evidence type="ECO:0000259" key="1">
    <source>
        <dbReference type="SMART" id="SM00721"/>
    </source>
</evidence>
<dbReference type="Pfam" id="PF03114">
    <property type="entry name" value="BAR"/>
    <property type="match status" value="1"/>
</dbReference>
<name>A0A0R3VVZ9_TAEAS</name>
<reference evidence="2 3" key="2">
    <citation type="submission" date="2018-11" db="EMBL/GenBank/DDBJ databases">
        <authorList>
            <consortium name="Pathogen Informatics"/>
        </authorList>
    </citation>
    <scope>NUCLEOTIDE SEQUENCE [LARGE SCALE GENOMIC DNA]</scope>
</reference>
<feature type="domain" description="BAR" evidence="1">
    <location>
        <begin position="6"/>
        <end position="253"/>
    </location>
</feature>
<dbReference type="Proteomes" id="UP000282613">
    <property type="component" value="Unassembled WGS sequence"/>
</dbReference>
<dbReference type="AlphaFoldDB" id="A0A0R3VVZ9"/>
<sequence>MAAFGKFIDAASTAFNRASQFTNEIRNATLKTNYPDDIIADFDIADKLKKVCDKLHSGITAWLNPNPADRMQDMVLEKFDAKKQPKLTSAELLGKLEQDLAAEISQSSADDMLKVMLSQYGQVQMDIGSAERLLISEVQKSILVTTKYYLDTVWPSINTQRRSLELARLDFDSARKKKESCTSEEKLRPLLAAMEMAQTKYNEQIAATRQVTAQLKAVQESLQDGLKAMAAAQARYYSTCQEQLRQLTSKFDGSGLHS</sequence>